<dbReference type="EMBL" id="AWEZ01000050">
    <property type="protein sequence ID" value="ERL07918.1"/>
    <property type="molecule type" value="Genomic_DNA"/>
</dbReference>
<name>U2TP55_9ACTN</name>
<evidence type="ECO:0000313" key="2">
    <source>
        <dbReference type="Proteomes" id="UP000016638"/>
    </source>
</evidence>
<dbReference type="PATRIC" id="fig|1125712.3.peg.1512"/>
<keyword evidence="2" id="KW-1185">Reference proteome</keyword>
<gene>
    <name evidence="1" type="primary">ndpA</name>
    <name evidence="1" type="ORF">HMPREF1316_1800</name>
</gene>
<sequence>MHVDHAILHAFDVDTGSAYLSDRELDLGERQVKSYVQRSMRRIVSSAESRHGVFEGENPLADALESYAGGSSGFIEVSRQLAQVFWEELRRCDELEQADLLLADFTDTQGLGEHAKEMGEGQVAQAMAAALVPADVEDLSVRYVGAILLPRKLAFVHDLGSDGSGIADNEILRQDATLPNPTQKFDTYLLVNLADGSIDFHDRERAQGGRALSIIAECILRCSPQASSREVVQHVERIVEEVAQAYGTNAVEAVAQAKHMVASSAEREESFSPAEVGRAVFEGQPQLRERYEQATREERLPEEVPVRRSAARRITKSHRIKTDTGIEISFPSEYAADANFIEFTSDAEGMVSILIKNVTHIENR</sequence>
<dbReference type="Proteomes" id="UP000016638">
    <property type="component" value="Unassembled WGS sequence"/>
</dbReference>
<dbReference type="GO" id="GO:0009295">
    <property type="term" value="C:nucleoid"/>
    <property type="evidence" value="ECO:0007669"/>
    <property type="project" value="InterPro"/>
</dbReference>
<evidence type="ECO:0000313" key="1">
    <source>
        <dbReference type="EMBL" id="ERL07918.1"/>
    </source>
</evidence>
<organism evidence="1 2">
    <name type="scientific">Olsenella profusa F0195</name>
    <dbReference type="NCBI Taxonomy" id="1125712"/>
    <lineage>
        <taxon>Bacteria</taxon>
        <taxon>Bacillati</taxon>
        <taxon>Actinomycetota</taxon>
        <taxon>Coriobacteriia</taxon>
        <taxon>Coriobacteriales</taxon>
        <taxon>Atopobiaceae</taxon>
        <taxon>Olsenella</taxon>
    </lineage>
</organism>
<reference evidence="1 2" key="1">
    <citation type="submission" date="2013-08" db="EMBL/GenBank/DDBJ databases">
        <authorList>
            <person name="Durkin A.S."/>
            <person name="Haft D.R."/>
            <person name="McCorrison J."/>
            <person name="Torralba M."/>
            <person name="Gillis M."/>
            <person name="Haft D.H."/>
            <person name="Methe B."/>
            <person name="Sutton G."/>
            <person name="Nelson K.E."/>
        </authorList>
    </citation>
    <scope>NUCLEOTIDE SEQUENCE [LARGE SCALE GENOMIC DNA]</scope>
    <source>
        <strain evidence="1 2">F0195</strain>
    </source>
</reference>
<dbReference type="STRING" id="1125712.HMPREF1316_1800"/>
<accession>U2TP55</accession>
<dbReference type="Pfam" id="PF04245">
    <property type="entry name" value="NA37"/>
    <property type="match status" value="1"/>
</dbReference>
<dbReference type="InterPro" id="IPR007358">
    <property type="entry name" value="Nucleoid_associated_NdpA"/>
</dbReference>
<protein>
    <submittedName>
        <fullName evidence="1">Nucleoid-associated protein NdpA</fullName>
    </submittedName>
</protein>
<dbReference type="eggNOG" id="COG3081">
    <property type="taxonomic scope" value="Bacteria"/>
</dbReference>
<dbReference type="AlphaFoldDB" id="U2TP55"/>
<comment type="caution">
    <text evidence="1">The sequence shown here is derived from an EMBL/GenBank/DDBJ whole genome shotgun (WGS) entry which is preliminary data.</text>
</comment>
<proteinExistence type="predicted"/>